<dbReference type="SUPFAM" id="SSF56672">
    <property type="entry name" value="DNA/RNA polymerases"/>
    <property type="match status" value="1"/>
</dbReference>
<proteinExistence type="predicted"/>
<organism evidence="11 12">
    <name type="scientific">Lutzomyia longipalpis</name>
    <name type="common">Sand fly</name>
    <dbReference type="NCBI Taxonomy" id="7200"/>
    <lineage>
        <taxon>Eukaryota</taxon>
        <taxon>Metazoa</taxon>
        <taxon>Ecdysozoa</taxon>
        <taxon>Arthropoda</taxon>
        <taxon>Hexapoda</taxon>
        <taxon>Insecta</taxon>
        <taxon>Pterygota</taxon>
        <taxon>Neoptera</taxon>
        <taxon>Endopterygota</taxon>
        <taxon>Diptera</taxon>
        <taxon>Nematocera</taxon>
        <taxon>Psychodoidea</taxon>
        <taxon>Psychodidae</taxon>
        <taxon>Lutzomyia</taxon>
        <taxon>Lutzomyia</taxon>
    </lineage>
</organism>
<reference evidence="11" key="1">
    <citation type="submission" date="2020-05" db="UniProtKB">
        <authorList>
            <consortium name="EnsemblMetazoa"/>
        </authorList>
    </citation>
    <scope>IDENTIFICATION</scope>
    <source>
        <strain evidence="11">Jacobina</strain>
    </source>
</reference>
<feature type="domain" description="Integrase catalytic" evidence="10">
    <location>
        <begin position="885"/>
        <end position="1052"/>
    </location>
</feature>
<feature type="compositionally biased region" description="Basic and acidic residues" evidence="8">
    <location>
        <begin position="224"/>
        <end position="239"/>
    </location>
</feature>
<dbReference type="Proteomes" id="UP000092461">
    <property type="component" value="Unassembled WGS sequence"/>
</dbReference>
<evidence type="ECO:0000259" key="10">
    <source>
        <dbReference type="PROSITE" id="PS50994"/>
    </source>
</evidence>
<dbReference type="GO" id="GO:0004519">
    <property type="term" value="F:endonuclease activity"/>
    <property type="evidence" value="ECO:0007669"/>
    <property type="project" value="UniProtKB-KW"/>
</dbReference>
<evidence type="ECO:0000256" key="5">
    <source>
        <dbReference type="ARBA" id="ARBA00022759"/>
    </source>
</evidence>
<dbReference type="InterPro" id="IPR001584">
    <property type="entry name" value="Integrase_cat-core"/>
</dbReference>
<keyword evidence="5" id="KW-0255">Endonuclease</keyword>
<feature type="domain" description="Peptidase A2" evidence="9">
    <location>
        <begin position="370"/>
        <end position="454"/>
    </location>
</feature>
<dbReference type="Pfam" id="PF00665">
    <property type="entry name" value="rve"/>
    <property type="match status" value="1"/>
</dbReference>
<dbReference type="VEuPathDB" id="VectorBase:LLONM1_000780"/>
<evidence type="ECO:0000259" key="9">
    <source>
        <dbReference type="PROSITE" id="PS50175"/>
    </source>
</evidence>
<dbReference type="InterPro" id="IPR043502">
    <property type="entry name" value="DNA/RNA_pol_sf"/>
</dbReference>
<keyword evidence="3" id="KW-0548">Nucleotidyltransferase</keyword>
<dbReference type="FunFam" id="3.10.20.370:FF:000001">
    <property type="entry name" value="Retrovirus-related Pol polyprotein from transposon 17.6-like protein"/>
    <property type="match status" value="1"/>
</dbReference>
<keyword evidence="6" id="KW-0378">Hydrolase</keyword>
<dbReference type="InterPro" id="IPR043128">
    <property type="entry name" value="Rev_trsase/Diguanyl_cyclase"/>
</dbReference>
<keyword evidence="2" id="KW-0808">Transferase</keyword>
<dbReference type="GO" id="GO:0042575">
    <property type="term" value="C:DNA polymerase complex"/>
    <property type="evidence" value="ECO:0007669"/>
    <property type="project" value="UniProtKB-ARBA"/>
</dbReference>
<evidence type="ECO:0000256" key="2">
    <source>
        <dbReference type="ARBA" id="ARBA00022679"/>
    </source>
</evidence>
<dbReference type="FunFam" id="3.30.70.270:FF:000020">
    <property type="entry name" value="Transposon Tf2-6 polyprotein-like Protein"/>
    <property type="match status" value="1"/>
</dbReference>
<dbReference type="InterPro" id="IPR041373">
    <property type="entry name" value="RT_RNaseH"/>
</dbReference>
<dbReference type="Pfam" id="PF17917">
    <property type="entry name" value="RT_RNaseH"/>
    <property type="match status" value="1"/>
</dbReference>
<dbReference type="GO" id="GO:0015074">
    <property type="term" value="P:DNA integration"/>
    <property type="evidence" value="ECO:0007669"/>
    <property type="project" value="InterPro"/>
</dbReference>
<evidence type="ECO:0000256" key="1">
    <source>
        <dbReference type="ARBA" id="ARBA00012493"/>
    </source>
</evidence>
<dbReference type="InterPro" id="IPR021109">
    <property type="entry name" value="Peptidase_aspartic_dom_sf"/>
</dbReference>
<dbReference type="Gene3D" id="2.40.70.10">
    <property type="entry name" value="Acid Proteases"/>
    <property type="match status" value="1"/>
</dbReference>
<evidence type="ECO:0000256" key="8">
    <source>
        <dbReference type="SAM" id="MobiDB-lite"/>
    </source>
</evidence>
<evidence type="ECO:0000256" key="7">
    <source>
        <dbReference type="ARBA" id="ARBA00022918"/>
    </source>
</evidence>
<name>A0A1B0CVI6_LUTLO</name>
<dbReference type="VEuPathDB" id="VectorBase:LLOJ008972"/>
<sequence length="1132" mass="128498">MALEAPIGGPGRSFFGTIEPFVPEEGNDFEDYLERMDHLLAFNGVTEDSKKCSAFIFFVGNACVKKLKAAIQPDPVTSLTYKQMKDILKEKFMPKKSVTAERFKFYGRKQEEGESITDYVSELQLLASSCKFGQFLKEALRDKLVCGVRSSRIQARLLDEDKNFDQTLKLAIAMELSEENVKMMKPAKTVAAIKKSSQKEKNLAPKGKSHGGNGNSKRGNFSDSKLREHRQRDESTDRRGSKRRNRSPIKCFRCGNWGNHVAAECTVGKKSKRERRGERANKRHLRAIQDSDDEISTESSYDSDRMGEKVQNLRLGSVIREAKFQPPPALVSANVGESVSIGYEVCNLTLGNIENEKPELVSMKIEHKKIKMEIDSGACVSVMHADDYHEFFSDFPLSPLSLNLKVVSGHSLEILGEMMVSVKFRGGKKSRIRRVPLVVVDGNRRFTPLLGRNWLAVFFPHWREAFSLQENNEISQIKSSSQQMKKSIVKEFEDVFDVTDCSPIKEFSASVVLKPDATPVFHKPYSVPYGIRKETEIEYLGHSLSGNGIKPLKSKLEFIKNADSPKNVTELRSYLGLLNFYGRFIRNLSSRLSVLYSLLKKGSAFVWTDDHERVFQDSKSWLCEETLLTHYRSDLPLVISVDASGVGVGAVLAHEIEGEEIPIEFASSSLSPAEKNYSIVEREALSLVFAIRKFHKFIYGREVTVYTDHSSLRELFGKLKRSNAVATARIARWSLLVGHIETGVVDDMVNFCDVVGDLPVSEKEVQQASHKDRIIQELIHCITNGFPQNCPDRMRPFARVKSSLHVKKGIVYYGNRALIPEALRVSILELLHAGHEGIVRVKALARSCCWWPKIDSDIENRVRSCEVCQELAPRPRNLNITPWVKSNKPFARVHVDFFHLNGKTFFLLVDEHSQFVQVELMSSTDALSVIKVLRKCFMIFGLPEKLVSDNGPPFTSKLFKKFLQENGIEQVTSPPYHPPSNGLAEHTIPRPRRSMVSLLCRDFSNIHHGRSYTSKSQREEVPVRHRKLKEVPEKCGGSEERNAPSKKSFMKGDQVLYYTGEEWRKGCVVKRISKVVYMINVEGATIKCHRDQLKKYHRRWIIPDVPDRNDDVNENTSEHSSEDDVFYSPTNE</sequence>
<dbReference type="CDD" id="cd09274">
    <property type="entry name" value="RNase_HI_RT_Ty3"/>
    <property type="match status" value="1"/>
</dbReference>
<dbReference type="EMBL" id="AJWK01030612">
    <property type="status" value="NOT_ANNOTATED_CDS"/>
    <property type="molecule type" value="Genomic_DNA"/>
</dbReference>
<evidence type="ECO:0000256" key="6">
    <source>
        <dbReference type="ARBA" id="ARBA00022801"/>
    </source>
</evidence>
<dbReference type="PROSITE" id="PS50994">
    <property type="entry name" value="INTEGRASE"/>
    <property type="match status" value="1"/>
</dbReference>
<feature type="compositionally biased region" description="Basic and acidic residues" evidence="8">
    <location>
        <begin position="1105"/>
        <end position="1122"/>
    </location>
</feature>
<evidence type="ECO:0000256" key="4">
    <source>
        <dbReference type="ARBA" id="ARBA00022722"/>
    </source>
</evidence>
<dbReference type="PANTHER" id="PTHR37984">
    <property type="entry name" value="PROTEIN CBG26694"/>
    <property type="match status" value="1"/>
</dbReference>
<dbReference type="InterPro" id="IPR036397">
    <property type="entry name" value="RNaseH_sf"/>
</dbReference>
<dbReference type="GO" id="GO:0003676">
    <property type="term" value="F:nucleic acid binding"/>
    <property type="evidence" value="ECO:0007669"/>
    <property type="project" value="InterPro"/>
</dbReference>
<dbReference type="InterPro" id="IPR012337">
    <property type="entry name" value="RNaseH-like_sf"/>
</dbReference>
<dbReference type="Gene3D" id="3.30.420.10">
    <property type="entry name" value="Ribonuclease H-like superfamily/Ribonuclease H"/>
    <property type="match status" value="1"/>
</dbReference>
<dbReference type="InterPro" id="IPR041588">
    <property type="entry name" value="Integrase_H2C2"/>
</dbReference>
<evidence type="ECO:0000256" key="3">
    <source>
        <dbReference type="ARBA" id="ARBA00022695"/>
    </source>
</evidence>
<dbReference type="Gene3D" id="1.10.340.70">
    <property type="match status" value="1"/>
</dbReference>
<dbReference type="InterPro" id="IPR001995">
    <property type="entry name" value="Peptidase_A2_cat"/>
</dbReference>
<dbReference type="Pfam" id="PF17921">
    <property type="entry name" value="Integrase_H2C2"/>
    <property type="match status" value="1"/>
</dbReference>
<keyword evidence="7" id="KW-0695">RNA-directed DNA polymerase</keyword>
<dbReference type="FunFam" id="1.10.340.70:FF:000003">
    <property type="entry name" value="Protein CBG25708"/>
    <property type="match status" value="1"/>
</dbReference>
<dbReference type="EnsemblMetazoa" id="LLOJ008972-RA">
    <property type="protein sequence ID" value="LLOJ008972-PA"/>
    <property type="gene ID" value="LLOJ008972"/>
</dbReference>
<dbReference type="SUPFAM" id="SSF50630">
    <property type="entry name" value="Acid proteases"/>
    <property type="match status" value="1"/>
</dbReference>
<dbReference type="EC" id="2.7.7.49" evidence="1"/>
<dbReference type="VEuPathDB" id="VectorBase:LLONM1_000971"/>
<feature type="region of interest" description="Disordered" evidence="8">
    <location>
        <begin position="191"/>
        <end position="249"/>
    </location>
</feature>
<dbReference type="VEuPathDB" id="VectorBase:LLONM1_007002"/>
<keyword evidence="12" id="KW-1185">Reference proteome</keyword>
<dbReference type="GO" id="GO:0006508">
    <property type="term" value="P:proteolysis"/>
    <property type="evidence" value="ECO:0007669"/>
    <property type="project" value="InterPro"/>
</dbReference>
<feature type="region of interest" description="Disordered" evidence="8">
    <location>
        <begin position="1104"/>
        <end position="1132"/>
    </location>
</feature>
<dbReference type="GO" id="GO:0003964">
    <property type="term" value="F:RNA-directed DNA polymerase activity"/>
    <property type="evidence" value="ECO:0007669"/>
    <property type="project" value="UniProtKB-KW"/>
</dbReference>
<keyword evidence="4" id="KW-0540">Nuclease</keyword>
<dbReference type="InterPro" id="IPR050951">
    <property type="entry name" value="Retrovirus_Pol_polyprotein"/>
</dbReference>
<dbReference type="SUPFAM" id="SSF53098">
    <property type="entry name" value="Ribonuclease H-like"/>
    <property type="match status" value="1"/>
</dbReference>
<dbReference type="AlphaFoldDB" id="A0A1B0CVI6"/>
<evidence type="ECO:0000313" key="12">
    <source>
        <dbReference type="Proteomes" id="UP000092461"/>
    </source>
</evidence>
<accession>A0A1B0CVI6</accession>
<dbReference type="PANTHER" id="PTHR37984:SF5">
    <property type="entry name" value="PROTEIN NYNRIN-LIKE"/>
    <property type="match status" value="1"/>
</dbReference>
<dbReference type="PROSITE" id="PS50175">
    <property type="entry name" value="ASP_PROT_RETROV"/>
    <property type="match status" value="1"/>
</dbReference>
<dbReference type="Gene3D" id="3.10.20.370">
    <property type="match status" value="1"/>
</dbReference>
<evidence type="ECO:0000313" key="11">
    <source>
        <dbReference type="EnsemblMetazoa" id="LLOJ008972-PA"/>
    </source>
</evidence>
<dbReference type="GO" id="GO:0004190">
    <property type="term" value="F:aspartic-type endopeptidase activity"/>
    <property type="evidence" value="ECO:0007669"/>
    <property type="project" value="InterPro"/>
</dbReference>
<protein>
    <recommendedName>
        <fullName evidence="1">RNA-directed DNA polymerase</fullName>
        <ecNumber evidence="1">2.7.7.49</ecNumber>
    </recommendedName>
</protein>
<dbReference type="Gene3D" id="3.30.70.270">
    <property type="match status" value="1"/>
</dbReference>